<organism evidence="3">
    <name type="scientific">Coccidioides posadasii (strain RMSCC 757 / Silveira)</name>
    <name type="common">Valley fever fungus</name>
    <dbReference type="NCBI Taxonomy" id="443226"/>
    <lineage>
        <taxon>Eukaryota</taxon>
        <taxon>Fungi</taxon>
        <taxon>Dikarya</taxon>
        <taxon>Ascomycota</taxon>
        <taxon>Pezizomycotina</taxon>
        <taxon>Eurotiomycetes</taxon>
        <taxon>Eurotiomycetidae</taxon>
        <taxon>Onygenales</taxon>
        <taxon>Onygenaceae</taxon>
        <taxon>Coccidioides</taxon>
    </lineage>
</organism>
<dbReference type="VEuPathDB" id="FungiDB:D8B26_005049"/>
<dbReference type="EMBL" id="GL636491">
    <property type="protein sequence ID" value="EFW18795.1"/>
    <property type="molecule type" value="Genomic_DNA"/>
</dbReference>
<dbReference type="HOGENOM" id="CLU_005513_7_1_1"/>
<dbReference type="VEuPathDB" id="FungiDB:CPSG_04341"/>
<evidence type="ECO:0000259" key="1">
    <source>
        <dbReference type="Pfam" id="PF17667"/>
    </source>
</evidence>
<reference evidence="3" key="1">
    <citation type="journal article" date="2010" name="Genome Res.">
        <title>Population genomic sequencing of Coccidioides fungi reveals recent hybridization and transposon control.</title>
        <authorList>
            <person name="Neafsey D.E."/>
            <person name="Barker B.M."/>
            <person name="Sharpton T.J."/>
            <person name="Stajich J.E."/>
            <person name="Park D.J."/>
            <person name="Whiston E."/>
            <person name="Hung C.-Y."/>
            <person name="McMahan C."/>
            <person name="White J."/>
            <person name="Sykes S."/>
            <person name="Heiman D."/>
            <person name="Young S."/>
            <person name="Zeng Q."/>
            <person name="Abouelleil A."/>
            <person name="Aftuck L."/>
            <person name="Bessette D."/>
            <person name="Brown A."/>
            <person name="FitzGerald M."/>
            <person name="Lui A."/>
            <person name="Macdonald J.P."/>
            <person name="Priest M."/>
            <person name="Orbach M.J."/>
            <person name="Galgiani J.N."/>
            <person name="Kirkland T.N."/>
            <person name="Cole G.T."/>
            <person name="Birren B.W."/>
            <person name="Henn M.R."/>
            <person name="Taylor J.W."/>
            <person name="Rounsley S.D."/>
        </authorList>
    </citation>
    <scope>NUCLEOTIDE SEQUENCE [LARGE SCALE GENOMIC DNA]</scope>
    <source>
        <strain evidence="3">RMSCC 757 / Silveira</strain>
    </source>
</reference>
<dbReference type="InterPro" id="IPR040976">
    <property type="entry name" value="Pkinase_fungal"/>
</dbReference>
<dbReference type="OMA" id="WLANTIT"/>
<sequence length="344" mass="39485">MACLFEHVQKDNFSYTYYHLLVKLVIQKASDFDIWNAVLSLIATSSQATSPPCPIAFLQQTPWLCNTNSFHVNTILKEELGDLHMDISGFLEVYFGNISGLDLITCVVFNKCKEEDHLLYNEEKGWRDWPEQAMLSESLCILWRHMITQKIDWRPLTQSTQSLERSIATQKLDIGFVNDSSATEDSICHWSEILVPGELKNDPKYYSLSRAWLDLGRYTREVLAAQNSYCFVLEFTLCRPFLCLWEFDHLGGIASESFNINTGLRFISNILEFLLMSLEQLGFNLTIITIGGQHYIEIEKYGGKERLIIDDVIRQACCITGQATTCWKVHHKNDSQTPLVIKNS</sequence>
<proteinExistence type="predicted"/>
<dbReference type="STRING" id="443226.E9D402"/>
<dbReference type="PANTHER" id="PTHR38248:SF2">
    <property type="entry name" value="FUNK1 11"/>
    <property type="match status" value="1"/>
</dbReference>
<dbReference type="PANTHER" id="PTHR38248">
    <property type="entry name" value="FUNK1 6"/>
    <property type="match status" value="1"/>
</dbReference>
<dbReference type="AlphaFoldDB" id="E9D402"/>
<dbReference type="Pfam" id="PF17667">
    <property type="entry name" value="Pkinase_fungal"/>
    <property type="match status" value="1"/>
</dbReference>
<protein>
    <recommendedName>
        <fullName evidence="1">Fungal-type protein kinase domain-containing protein</fullName>
    </recommendedName>
</protein>
<evidence type="ECO:0000313" key="2">
    <source>
        <dbReference type="EMBL" id="EFW18795.1"/>
    </source>
</evidence>
<name>E9D402_COCPS</name>
<evidence type="ECO:0000313" key="3">
    <source>
        <dbReference type="Proteomes" id="UP000002497"/>
    </source>
</evidence>
<keyword evidence="3" id="KW-1185">Reference proteome</keyword>
<accession>E9D402</accession>
<gene>
    <name evidence="2" type="ORF">CPSG_04341</name>
</gene>
<dbReference type="Proteomes" id="UP000002497">
    <property type="component" value="Unassembled WGS sequence"/>
</dbReference>
<feature type="domain" description="Fungal-type protein kinase" evidence="1">
    <location>
        <begin position="171"/>
        <end position="344"/>
    </location>
</feature>
<reference evidence="3" key="2">
    <citation type="submission" date="2010-03" db="EMBL/GenBank/DDBJ databases">
        <title>The genome sequence of Coccidioides posadasii strain Silveira.</title>
        <authorList>
            <consortium name="The Broad Institute Genome Sequencing Center for Infectious Disease"/>
            <person name="Neafsey D."/>
            <person name="Orbach M."/>
            <person name="Henn M.R."/>
            <person name="Cole G.T."/>
            <person name="Galgiani J."/>
            <person name="Gardner M.J."/>
            <person name="Kirkland T.N."/>
            <person name="Taylor J.W."/>
            <person name="Young S.K."/>
            <person name="Zeng Q."/>
            <person name="Koehrsen M."/>
            <person name="Alvarado L."/>
            <person name="Berlin A."/>
            <person name="Borenstein D."/>
            <person name="Chapman S.B."/>
            <person name="Chen Z."/>
            <person name="Engels R."/>
            <person name="Freedman E."/>
            <person name="Gellesch M."/>
            <person name="Goldberg J."/>
            <person name="Griggs A."/>
            <person name="Gujja S."/>
            <person name="Heilman E."/>
            <person name="Heiman D."/>
            <person name="Howarth C."/>
            <person name="Jen D."/>
            <person name="Larson L."/>
            <person name="Mehta T."/>
            <person name="Neiman D."/>
            <person name="Park D."/>
            <person name="Pearson M."/>
            <person name="Richards J."/>
            <person name="Roberts A."/>
            <person name="Saif S."/>
            <person name="Shea T."/>
            <person name="Shenoy N."/>
            <person name="Sisk P."/>
            <person name="Stolte C."/>
            <person name="Sykes S."/>
            <person name="Walk T."/>
            <person name="White J."/>
            <person name="Yandava C."/>
            <person name="Haas B."/>
            <person name="Nusbaum C."/>
            <person name="Birren B."/>
        </authorList>
    </citation>
    <scope>NUCLEOTIDE SEQUENCE [LARGE SCALE GENOMIC DNA]</scope>
    <source>
        <strain evidence="3">RMSCC 757 / Silveira</strain>
    </source>
</reference>